<keyword evidence="2" id="KW-1185">Reference proteome</keyword>
<proteinExistence type="predicted"/>
<protein>
    <submittedName>
        <fullName evidence="1">Uncharacterized protein</fullName>
    </submittedName>
</protein>
<name>A0A074ZN47_OPIVI</name>
<dbReference type="RefSeq" id="XP_009171483.1">
    <property type="nucleotide sequence ID" value="XM_009173219.1"/>
</dbReference>
<dbReference type="Proteomes" id="UP000054324">
    <property type="component" value="Unassembled WGS sequence"/>
</dbReference>
<dbReference type="EMBL" id="KL596798">
    <property type="protein sequence ID" value="KER24760.1"/>
    <property type="molecule type" value="Genomic_DNA"/>
</dbReference>
<accession>A0A074ZN47</accession>
<sequence length="73" mass="8240">MFGTDWDVIVLEGFGKQSVDLLLDNVSLLTQKLRQAKRAKPVMGCRRVFSNLMSSALQIYIHRDISNIVATET</sequence>
<organism evidence="1 2">
    <name type="scientific">Opisthorchis viverrini</name>
    <name type="common">Southeast Asian liver fluke</name>
    <dbReference type="NCBI Taxonomy" id="6198"/>
    <lineage>
        <taxon>Eukaryota</taxon>
        <taxon>Metazoa</taxon>
        <taxon>Spiralia</taxon>
        <taxon>Lophotrochozoa</taxon>
        <taxon>Platyhelminthes</taxon>
        <taxon>Trematoda</taxon>
        <taxon>Digenea</taxon>
        <taxon>Opisthorchiida</taxon>
        <taxon>Opisthorchiata</taxon>
        <taxon>Opisthorchiidae</taxon>
        <taxon>Opisthorchis</taxon>
    </lineage>
</organism>
<reference evidence="1 2" key="1">
    <citation type="submission" date="2013-11" db="EMBL/GenBank/DDBJ databases">
        <title>Opisthorchis viverrini - life in the bile duct.</title>
        <authorList>
            <person name="Young N.D."/>
            <person name="Nagarajan N."/>
            <person name="Lin S.J."/>
            <person name="Korhonen P.K."/>
            <person name="Jex A.R."/>
            <person name="Hall R.S."/>
            <person name="Safavi-Hemami H."/>
            <person name="Kaewkong W."/>
            <person name="Bertrand D."/>
            <person name="Gao S."/>
            <person name="Seet Q."/>
            <person name="Wongkham S."/>
            <person name="Teh B.T."/>
            <person name="Wongkham C."/>
            <person name="Intapan P.M."/>
            <person name="Maleewong W."/>
            <person name="Yang X."/>
            <person name="Hu M."/>
            <person name="Wang Z."/>
            <person name="Hofmann A."/>
            <person name="Sternberg P.W."/>
            <person name="Tan P."/>
            <person name="Wang J."/>
            <person name="Gasser R.B."/>
        </authorList>
    </citation>
    <scope>NUCLEOTIDE SEQUENCE [LARGE SCALE GENOMIC DNA]</scope>
</reference>
<evidence type="ECO:0000313" key="1">
    <source>
        <dbReference type="EMBL" id="KER24760.1"/>
    </source>
</evidence>
<dbReference type="OrthoDB" id="10548034at2759"/>
<dbReference type="AlphaFoldDB" id="A0A074ZN47"/>
<gene>
    <name evidence="1" type="ORF">T265_07646</name>
</gene>
<evidence type="ECO:0000313" key="2">
    <source>
        <dbReference type="Proteomes" id="UP000054324"/>
    </source>
</evidence>
<dbReference type="GeneID" id="20321825"/>
<dbReference type="KEGG" id="ovi:T265_07646"/>
<dbReference type="CTD" id="20321825"/>